<protein>
    <submittedName>
        <fullName evidence="1">Uncharacterized protein</fullName>
    </submittedName>
</protein>
<evidence type="ECO:0000313" key="1">
    <source>
        <dbReference type="EnsemblPlants" id="cds.novel_model_1946_5bd9a17a.1.5bd9b136"/>
    </source>
</evidence>
<dbReference type="EnsemblPlants" id="novel_model_1946_5bd9a17a.1.5bd9b136">
    <property type="protein sequence ID" value="cds.novel_model_1946_5bd9a17a.1.5bd9b136"/>
    <property type="gene ID" value="novel_gene_1072_5bd9a17a"/>
</dbReference>
<dbReference type="AlphaFoldDB" id="A0A803QVN6"/>
<gene>
    <name evidence="1" type="primary">LOC115714013</name>
</gene>
<accession>A0A803QVN6</accession>
<reference evidence="1" key="2">
    <citation type="submission" date="2021-03" db="UniProtKB">
        <authorList>
            <consortium name="EnsemblPlants"/>
        </authorList>
    </citation>
    <scope>IDENTIFICATION</scope>
</reference>
<keyword evidence="2" id="KW-1185">Reference proteome</keyword>
<dbReference type="EMBL" id="UZAU01000059">
    <property type="status" value="NOT_ANNOTATED_CDS"/>
    <property type="molecule type" value="Genomic_DNA"/>
</dbReference>
<organism evidence="1 2">
    <name type="scientific">Cannabis sativa</name>
    <name type="common">Hemp</name>
    <name type="synonym">Marijuana</name>
    <dbReference type="NCBI Taxonomy" id="3483"/>
    <lineage>
        <taxon>Eukaryota</taxon>
        <taxon>Viridiplantae</taxon>
        <taxon>Streptophyta</taxon>
        <taxon>Embryophyta</taxon>
        <taxon>Tracheophyta</taxon>
        <taxon>Spermatophyta</taxon>
        <taxon>Magnoliopsida</taxon>
        <taxon>eudicotyledons</taxon>
        <taxon>Gunneridae</taxon>
        <taxon>Pentapetalae</taxon>
        <taxon>rosids</taxon>
        <taxon>fabids</taxon>
        <taxon>Rosales</taxon>
        <taxon>Cannabaceae</taxon>
        <taxon>Cannabis</taxon>
    </lineage>
</organism>
<dbReference type="Proteomes" id="UP000596661">
    <property type="component" value="Chromosome 1"/>
</dbReference>
<dbReference type="Gramene" id="novel_model_1946_5bd9a17a.1.5bd9b136">
    <property type="protein sequence ID" value="cds.novel_model_1946_5bd9a17a.1.5bd9b136"/>
    <property type="gene ID" value="novel_gene_1072_5bd9a17a"/>
</dbReference>
<proteinExistence type="predicted"/>
<evidence type="ECO:0000313" key="2">
    <source>
        <dbReference type="Proteomes" id="UP000596661"/>
    </source>
</evidence>
<name>A0A803QVN6_CANSA</name>
<sequence>MGAGHYSFLGLKKLTSIPLVTRLHTAPVTTKTLSTIPRTPKNQLSNHIALYFWGRRRRIHMKLG</sequence>
<reference evidence="1" key="1">
    <citation type="submission" date="2018-11" db="EMBL/GenBank/DDBJ databases">
        <authorList>
            <person name="Grassa J C."/>
        </authorList>
    </citation>
    <scope>NUCLEOTIDE SEQUENCE [LARGE SCALE GENOMIC DNA]</scope>
</reference>